<evidence type="ECO:0000313" key="3">
    <source>
        <dbReference type="Proteomes" id="UP000076722"/>
    </source>
</evidence>
<dbReference type="EMBL" id="KV419430">
    <property type="protein sequence ID" value="KZS89058.1"/>
    <property type="molecule type" value="Genomic_DNA"/>
</dbReference>
<gene>
    <name evidence="2" type="ORF">SISNIDRAFT_469565</name>
</gene>
<protein>
    <recommendedName>
        <fullName evidence="4">GED domain-containing protein</fullName>
    </recommendedName>
</protein>
<evidence type="ECO:0000256" key="1">
    <source>
        <dbReference type="SAM" id="MobiDB-lite"/>
    </source>
</evidence>
<dbReference type="Proteomes" id="UP000076722">
    <property type="component" value="Unassembled WGS sequence"/>
</dbReference>
<accession>A0A164PV06</accession>
<dbReference type="AlphaFoldDB" id="A0A164PV06"/>
<reference evidence="2 3" key="1">
    <citation type="journal article" date="2016" name="Mol. Biol. Evol.">
        <title>Comparative Genomics of Early-Diverging Mushroom-Forming Fungi Provides Insights into the Origins of Lignocellulose Decay Capabilities.</title>
        <authorList>
            <person name="Nagy L.G."/>
            <person name="Riley R."/>
            <person name="Tritt A."/>
            <person name="Adam C."/>
            <person name="Daum C."/>
            <person name="Floudas D."/>
            <person name="Sun H."/>
            <person name="Yadav J.S."/>
            <person name="Pangilinan J."/>
            <person name="Larsson K.H."/>
            <person name="Matsuura K."/>
            <person name="Barry K."/>
            <person name="Labutti K."/>
            <person name="Kuo R."/>
            <person name="Ohm R.A."/>
            <person name="Bhattacharya S.S."/>
            <person name="Shirouzu T."/>
            <person name="Yoshinaga Y."/>
            <person name="Martin F.M."/>
            <person name="Grigoriev I.V."/>
            <person name="Hibbett D.S."/>
        </authorList>
    </citation>
    <scope>NUCLEOTIDE SEQUENCE [LARGE SCALE GENOMIC DNA]</scope>
    <source>
        <strain evidence="2 3">HHB9708</strain>
    </source>
</reference>
<keyword evidence="3" id="KW-1185">Reference proteome</keyword>
<evidence type="ECO:0008006" key="4">
    <source>
        <dbReference type="Google" id="ProtNLM"/>
    </source>
</evidence>
<feature type="compositionally biased region" description="Basic and acidic residues" evidence="1">
    <location>
        <begin position="583"/>
        <end position="593"/>
    </location>
</feature>
<evidence type="ECO:0000313" key="2">
    <source>
        <dbReference type="EMBL" id="KZS89058.1"/>
    </source>
</evidence>
<sequence length="935" mass="105352">MTRMYSTGGAEPGTGCQCRLPCANFQARCTQSAARSTSRLLSTAEESPQDNHYSRLVLTVKTGYMRKTQNQCVARPTLPSAIDYVLHLRRFGNEVESRENYESVHPISEIWLVILVSYPVKLGQERDLQITFVKQSLSQPDSELIDTFSSYSKCGTVYPYHVFKLPFLRISFSARYMCGQVDAGLKERYNCRCDEYDWSSERSPSSPGQRSFGSWKTQVGIECRRTRFMNAFNYITGYSDDTPTLRRARERRVPVLTLRAKAPVLSEGHPPPPSPPPPPPSIGVLSAIHCVMPPTASGSATPSALSAWDANRLSLSTLPRVYYEAVEASSRRFLKFEGTKDETEVEKNHRIPALAPWNLSCIGAGKTFAHLASILTGVYLYNGLKLVCPTIFHISGVDGIDHASKYLCKVYREQTFDRSGIELSDPEVTAIGETKDPRHVRGLIRKAEECIIEDHGGSHQAAELDIPVEPVTQGTTLDLIHVCITRAGAPSVAVRLFPDVNSCWWEKPQWEKSSFDAVYTTLLISKSIQATDEAHNERSEAVALKIDSENKATLRIVEKRRKDRVSDLEFAHPHIVLNSHTDNTYRADAKDDPGASSDTRATTAELSADPYALQLRVLGALLMKPLVQYGKDCIDRRRTDLAQTRRDQFVFSHAVLVGKYYQGPSRSAKLSRAQSTRLEEVIENDHEVMQNLNFSDDDPNNYLNIDKIQKDPMELTELFERIYNDTSKKMKTQLELFLENIGETFQAVFMAMFREVFGPCIASVLRGSILDIEIKTFTERAMAEANSGLELAEQKWREPTTKKLEEVMNEIRQCRDGIAVILQSQAEQAEAQSIDHPAIRLLRDLRSANDDPALRNLFELKARSESMVEFLADVVVEFLKHKFVEPVRQSLAQKLREPPAQWLANVELSREDFDKVQAELLRLSGSDMSCDSDQE</sequence>
<organism evidence="2 3">
    <name type="scientific">Sistotremastrum niveocremeum HHB9708</name>
    <dbReference type="NCBI Taxonomy" id="1314777"/>
    <lineage>
        <taxon>Eukaryota</taxon>
        <taxon>Fungi</taxon>
        <taxon>Dikarya</taxon>
        <taxon>Basidiomycota</taxon>
        <taxon>Agaricomycotina</taxon>
        <taxon>Agaricomycetes</taxon>
        <taxon>Sistotremastrales</taxon>
        <taxon>Sistotremastraceae</taxon>
        <taxon>Sertulicium</taxon>
        <taxon>Sertulicium niveocremeum</taxon>
    </lineage>
</organism>
<proteinExistence type="predicted"/>
<feature type="region of interest" description="Disordered" evidence="1">
    <location>
        <begin position="581"/>
        <end position="600"/>
    </location>
</feature>
<name>A0A164PV06_9AGAM</name>